<proteinExistence type="predicted"/>
<keyword evidence="3" id="KW-1185">Reference proteome</keyword>
<dbReference type="AlphaFoldDB" id="A0A267MNE4"/>
<evidence type="ECO:0000256" key="1">
    <source>
        <dbReference type="SAM" id="Phobius"/>
    </source>
</evidence>
<comment type="caution">
    <text evidence="2">The sequence shown here is derived from an EMBL/GenBank/DDBJ whole genome shotgun (WGS) entry which is preliminary data.</text>
</comment>
<protein>
    <submittedName>
        <fullName evidence="2">Uncharacterized protein</fullName>
    </submittedName>
</protein>
<name>A0A267MNE4_9FIRM</name>
<evidence type="ECO:0000313" key="3">
    <source>
        <dbReference type="Proteomes" id="UP000216024"/>
    </source>
</evidence>
<dbReference type="EMBL" id="NIBG01000003">
    <property type="protein sequence ID" value="PAB60270.1"/>
    <property type="molecule type" value="Genomic_DNA"/>
</dbReference>
<feature type="transmembrane region" description="Helical" evidence="1">
    <location>
        <begin position="37"/>
        <end position="57"/>
    </location>
</feature>
<evidence type="ECO:0000313" key="2">
    <source>
        <dbReference type="EMBL" id="PAB60270.1"/>
    </source>
</evidence>
<dbReference type="Proteomes" id="UP000216024">
    <property type="component" value="Unassembled WGS sequence"/>
</dbReference>
<keyword evidence="1" id="KW-0472">Membrane</keyword>
<reference evidence="2 3" key="1">
    <citation type="submission" date="2017-06" db="EMBL/GenBank/DDBJ databases">
        <title>Draft genome sequence of anaerobic fermentative bacterium Anaeromicrobium sediminis DY2726D isolated from West Pacific Ocean sediments.</title>
        <authorList>
            <person name="Zeng X."/>
        </authorList>
    </citation>
    <scope>NUCLEOTIDE SEQUENCE [LARGE SCALE GENOMIC DNA]</scope>
    <source>
        <strain evidence="2 3">DY2726D</strain>
    </source>
</reference>
<organism evidence="2 3">
    <name type="scientific">Anaeromicrobium sediminis</name>
    <dbReference type="NCBI Taxonomy" id="1478221"/>
    <lineage>
        <taxon>Bacteria</taxon>
        <taxon>Bacillati</taxon>
        <taxon>Bacillota</taxon>
        <taxon>Clostridia</taxon>
        <taxon>Peptostreptococcales</taxon>
        <taxon>Thermotaleaceae</taxon>
        <taxon>Anaeromicrobium</taxon>
    </lineage>
</organism>
<keyword evidence="1" id="KW-1133">Transmembrane helix</keyword>
<dbReference type="RefSeq" id="WP_095131626.1">
    <property type="nucleotide sequence ID" value="NZ_NIBG01000003.1"/>
</dbReference>
<sequence length="67" mass="7814">MWKNPKVVLMATLTLLIIGILQITYENFVGQFFEAIVGVWIFLIIVCVVHFYFKFIGLKSDYAKLKK</sequence>
<keyword evidence="1" id="KW-0812">Transmembrane</keyword>
<gene>
    <name evidence="2" type="ORF">CCE28_05050</name>
</gene>
<feature type="transmembrane region" description="Helical" evidence="1">
    <location>
        <begin position="7"/>
        <end position="25"/>
    </location>
</feature>
<accession>A0A267MNE4</accession>